<protein>
    <submittedName>
        <fullName evidence="2">Uncharacterized protein</fullName>
    </submittedName>
</protein>
<reference evidence="2 3" key="1">
    <citation type="journal article" date="2000" name="Nature">
        <title>The genome sequence of the plant pathogen Xylella fastidiosa.</title>
        <authorList>
            <person name="Simpson A.J."/>
            <person name="Reinach F.C."/>
            <person name="Arruda P."/>
            <person name="Abreu F.A."/>
            <person name="Acencio M."/>
            <person name="Alvarenga R."/>
            <person name="Alves L.M."/>
            <person name="Araya J.E."/>
            <person name="Baia G.S."/>
            <person name="Baptista C.S."/>
            <person name="Barros M.H."/>
            <person name="Bonaccorsi E.D."/>
            <person name="Bordin S."/>
            <person name="Bove J.M."/>
            <person name="Briones M.R."/>
            <person name="Bueno M.R."/>
            <person name="Camargo A.A."/>
            <person name="Camargo L.E."/>
            <person name="Carraro D.M."/>
            <person name="Carrer H."/>
            <person name="Colauto N.B."/>
            <person name="Colombo C."/>
            <person name="Costa F.F."/>
            <person name="Costa M.C."/>
            <person name="Costa-Neto C.M."/>
            <person name="Coutinho L.L."/>
            <person name="Cristofani M."/>
            <person name="Dias-Neto E."/>
            <person name="Docena C."/>
            <person name="El-Dorry H."/>
            <person name="Facincani A.P."/>
            <person name="Ferreira A.J."/>
            <person name="Ferreira V.C."/>
            <person name="Ferro J.A."/>
            <person name="Fraga J.S."/>
            <person name="Franca S.C."/>
            <person name="Franco M.C."/>
            <person name="Frohme M."/>
            <person name="Furlan L.R."/>
            <person name="Garnier M."/>
            <person name="Goldman G.H."/>
            <person name="Goldman M.H."/>
            <person name="Gomes S.L."/>
            <person name="Gruber A."/>
            <person name="Ho P.L."/>
            <person name="Hoheisel J.D."/>
            <person name="Junqueira M.L."/>
            <person name="Kemper E.L."/>
            <person name="Kitajima J.P."/>
            <person name="Krieger J.E."/>
            <person name="Kuramae E.E."/>
            <person name="Laigret F."/>
            <person name="Lambais M.R."/>
            <person name="Leite L.C."/>
            <person name="Lemos E.G."/>
            <person name="Lemos M.V."/>
            <person name="Lopes S.A."/>
            <person name="Lopes C.R."/>
            <person name="Machado J.A."/>
            <person name="Machado M.A."/>
            <person name="Madeira A.M."/>
            <person name="Madeira H.M."/>
            <person name="Marino C.L."/>
            <person name="Marques M.V."/>
            <person name="Martins E.A."/>
            <person name="Martins E.M."/>
            <person name="Matsukuma A.Y."/>
            <person name="Menck C.F."/>
            <person name="Miracca E.C."/>
            <person name="Miyaki C.Y."/>
            <person name="Monteriro-Vitorello C.B."/>
            <person name="Moon D.H."/>
            <person name="Nagai M.A."/>
            <person name="Nascimento A.L."/>
            <person name="Netto L.E."/>
            <person name="Nhani A.Jr."/>
            <person name="Nobrega F.G."/>
            <person name="Nunes L.R."/>
            <person name="Oliveira M.A."/>
            <person name="de Oliveira M.C."/>
            <person name="de Oliveira R.C."/>
            <person name="Palmieri D.A."/>
            <person name="Paris A."/>
            <person name="Peixoto B.R."/>
            <person name="Pereira G.A."/>
            <person name="Pereira H.A.Jr."/>
            <person name="Pesquero J.B."/>
            <person name="Quaggio R.B."/>
            <person name="Roberto P.G."/>
            <person name="Rodrigues V."/>
            <person name="de M Rosa A.J."/>
            <person name="de Rosa V.E.Jr."/>
            <person name="de Sa R.G."/>
            <person name="Santelli R.V."/>
            <person name="Sawasaki H.E."/>
            <person name="da Silva A.C."/>
            <person name="da Silva A.M."/>
            <person name="da Silva F.R."/>
            <person name="da Silva W.A.Jr."/>
            <person name="da Silveira J.F."/>
            <person name="Silvestri M.L."/>
            <person name="Siqueira W.J."/>
            <person name="de Souza A.A."/>
            <person name="de Souza A.P."/>
            <person name="Terenzi M.F."/>
            <person name="Truffi D."/>
            <person name="Tsai S.M."/>
            <person name="Tsuhako M.H."/>
            <person name="Vallada H."/>
            <person name="Van Sluys M.A."/>
            <person name="Verjovski-Almeida S."/>
            <person name="Vettore A.L."/>
            <person name="Zago M.A."/>
            <person name="Zatz M."/>
            <person name="Meidanis J."/>
            <person name="Setubal J.C."/>
        </authorList>
    </citation>
    <scope>NUCLEOTIDE SEQUENCE [LARGE SCALE GENOMIC DNA]</scope>
    <source>
        <strain evidence="2 3">9a5c</strain>
    </source>
</reference>
<name>Q9PA68_XYLFA</name>
<dbReference type="Proteomes" id="UP000000812">
    <property type="component" value="Chromosome"/>
</dbReference>
<evidence type="ECO:0000256" key="1">
    <source>
        <dbReference type="SAM" id="MobiDB-lite"/>
    </source>
</evidence>
<dbReference type="AlphaFoldDB" id="Q9PA68"/>
<dbReference type="KEGG" id="xfa:XF_2652"/>
<evidence type="ECO:0000313" key="3">
    <source>
        <dbReference type="Proteomes" id="UP000000812"/>
    </source>
</evidence>
<sequence length="70" mass="7706">MGKTATEATTRSAVFGHHATLYQHSCQDHFKHDINTPTTRQKQSLDPATPTTINTRHNATCALTSDRTPS</sequence>
<dbReference type="EMBL" id="AE003849">
    <property type="protein sequence ID" value="AAF85449.1"/>
    <property type="molecule type" value="Genomic_DNA"/>
</dbReference>
<proteinExistence type="predicted"/>
<dbReference type="HOGENOM" id="CLU_2756965_0_0_6"/>
<dbReference type="PIR" id="D82529">
    <property type="entry name" value="D82529"/>
</dbReference>
<evidence type="ECO:0000313" key="2">
    <source>
        <dbReference type="EMBL" id="AAF85449.1"/>
    </source>
</evidence>
<accession>Q9PA68</accession>
<organism evidence="2 3">
    <name type="scientific">Xylella fastidiosa (strain 9a5c)</name>
    <dbReference type="NCBI Taxonomy" id="160492"/>
    <lineage>
        <taxon>Bacteria</taxon>
        <taxon>Pseudomonadati</taxon>
        <taxon>Pseudomonadota</taxon>
        <taxon>Gammaproteobacteria</taxon>
        <taxon>Lysobacterales</taxon>
        <taxon>Lysobacteraceae</taxon>
        <taxon>Xylella</taxon>
    </lineage>
</organism>
<gene>
    <name evidence="2" type="ordered locus">XF_2652</name>
</gene>
<feature type="region of interest" description="Disordered" evidence="1">
    <location>
        <begin position="32"/>
        <end position="70"/>
    </location>
</feature>
<feature type="compositionally biased region" description="Polar residues" evidence="1">
    <location>
        <begin position="35"/>
        <end position="70"/>
    </location>
</feature>